<keyword evidence="3" id="KW-1185">Reference proteome</keyword>
<dbReference type="SUPFAM" id="SSF48452">
    <property type="entry name" value="TPR-like"/>
    <property type="match status" value="1"/>
</dbReference>
<proteinExistence type="predicted"/>
<dbReference type="AlphaFoldDB" id="A0A3G8XLA1"/>
<organism evidence="2 3">
    <name type="scientific">Kaistella carnis</name>
    <dbReference type="NCBI Taxonomy" id="1241979"/>
    <lineage>
        <taxon>Bacteria</taxon>
        <taxon>Pseudomonadati</taxon>
        <taxon>Bacteroidota</taxon>
        <taxon>Flavobacteriia</taxon>
        <taxon>Flavobacteriales</taxon>
        <taxon>Weeksellaceae</taxon>
        <taxon>Chryseobacterium group</taxon>
        <taxon>Kaistella</taxon>
    </lineage>
</organism>
<accession>A0A3G8XLA1</accession>
<feature type="chain" id="PRO_5017987494" evidence="1">
    <location>
        <begin position="20"/>
        <end position="107"/>
    </location>
</feature>
<name>A0A3G8XLA1_9FLAO</name>
<evidence type="ECO:0000313" key="3">
    <source>
        <dbReference type="Proteomes" id="UP000270185"/>
    </source>
</evidence>
<dbReference type="Proteomes" id="UP000270185">
    <property type="component" value="Chromosome"/>
</dbReference>
<dbReference type="Gene3D" id="1.25.40.10">
    <property type="entry name" value="Tetratricopeptide repeat domain"/>
    <property type="match status" value="1"/>
</dbReference>
<dbReference type="EMBL" id="CP034159">
    <property type="protein sequence ID" value="AZI34265.1"/>
    <property type="molecule type" value="Genomic_DNA"/>
</dbReference>
<gene>
    <name evidence="2" type="ORF">EIB73_14245</name>
</gene>
<evidence type="ECO:0000256" key="1">
    <source>
        <dbReference type="SAM" id="SignalP"/>
    </source>
</evidence>
<dbReference type="InterPro" id="IPR011990">
    <property type="entry name" value="TPR-like_helical_dom_sf"/>
</dbReference>
<dbReference type="KEGG" id="ccas:EIB73_14245"/>
<evidence type="ECO:0000313" key="2">
    <source>
        <dbReference type="EMBL" id="AZI34265.1"/>
    </source>
</evidence>
<sequence>MEKFVGFLMMLLLPFVAYSQQNLSADELFVEARKAAFDKKDYPTSIKLAKQALERAPEYTDISVFLGRVYTWNDDLSSARAVFEGLQKRINKSSEKPMTPFKGVLIS</sequence>
<dbReference type="OrthoDB" id="742239at2"/>
<feature type="signal peptide" evidence="1">
    <location>
        <begin position="1"/>
        <end position="19"/>
    </location>
</feature>
<protein>
    <submittedName>
        <fullName evidence="2">Tetratricopeptide repeat protein</fullName>
    </submittedName>
</protein>
<keyword evidence="1" id="KW-0732">Signal</keyword>
<dbReference type="Pfam" id="PF14559">
    <property type="entry name" value="TPR_19"/>
    <property type="match status" value="1"/>
</dbReference>
<reference evidence="3" key="1">
    <citation type="submission" date="2018-11" db="EMBL/GenBank/DDBJ databases">
        <title>Proposal to divide the Flavobacteriaceae and reorganize its genera based on Amino Acid Identity values calculated from whole genome sequences.</title>
        <authorList>
            <person name="Nicholson A.C."/>
            <person name="Gulvik C.A."/>
            <person name="Whitney A.M."/>
            <person name="Humrighouse B.W."/>
            <person name="Bell M."/>
            <person name="Holmes B."/>
            <person name="Steigerwalt A.G."/>
            <person name="Villarma A."/>
            <person name="Sheth M."/>
            <person name="Batra D."/>
            <person name="Pryor J."/>
            <person name="Bernardet J.-F."/>
            <person name="Hugo C."/>
            <person name="Kampfer P."/>
            <person name="Newman J.D."/>
            <person name="McQuiston J.R."/>
        </authorList>
    </citation>
    <scope>NUCLEOTIDE SEQUENCE [LARGE SCALE GENOMIC DNA]</scope>
    <source>
        <strain evidence="3">G0081</strain>
    </source>
</reference>
<dbReference type="RefSeq" id="WP_125025901.1">
    <property type="nucleotide sequence ID" value="NZ_CP034159.1"/>
</dbReference>